<accession>A0A7W6LEK5</accession>
<comment type="caution">
    <text evidence="1">The sequence shown here is derived from an EMBL/GenBank/DDBJ whole genome shotgun (WGS) entry which is preliminary data.</text>
</comment>
<evidence type="ECO:0000313" key="1">
    <source>
        <dbReference type="EMBL" id="MBB4141863.1"/>
    </source>
</evidence>
<reference evidence="1 2" key="1">
    <citation type="submission" date="2020-08" db="EMBL/GenBank/DDBJ databases">
        <title>Genomic Encyclopedia of Type Strains, Phase IV (KMG-IV): sequencing the most valuable type-strain genomes for metagenomic binning, comparative biology and taxonomic classification.</title>
        <authorList>
            <person name="Goeker M."/>
        </authorList>
    </citation>
    <scope>NUCLEOTIDE SEQUENCE [LARGE SCALE GENOMIC DNA]</scope>
    <source>
        <strain evidence="1 2">DSM 29514</strain>
    </source>
</reference>
<protein>
    <submittedName>
        <fullName evidence="1">Uncharacterized protein</fullName>
    </submittedName>
</protein>
<evidence type="ECO:0000313" key="2">
    <source>
        <dbReference type="Proteomes" id="UP000519897"/>
    </source>
</evidence>
<proteinExistence type="predicted"/>
<dbReference type="Pfam" id="PF19551">
    <property type="entry name" value="DUF6074"/>
    <property type="match status" value="1"/>
</dbReference>
<dbReference type="AlphaFoldDB" id="A0A7W6LEK5"/>
<keyword evidence="2" id="KW-1185">Reference proteome</keyword>
<dbReference type="InterPro" id="IPR045720">
    <property type="entry name" value="DUF6074"/>
</dbReference>
<gene>
    <name evidence="1" type="ORF">GGQ72_000362</name>
</gene>
<dbReference type="Proteomes" id="UP000519897">
    <property type="component" value="Unassembled WGS sequence"/>
</dbReference>
<organism evidence="1 2">
    <name type="scientific">Rhizobium rhizoryzae</name>
    <dbReference type="NCBI Taxonomy" id="451876"/>
    <lineage>
        <taxon>Bacteria</taxon>
        <taxon>Pseudomonadati</taxon>
        <taxon>Pseudomonadota</taxon>
        <taxon>Alphaproteobacteria</taxon>
        <taxon>Hyphomicrobiales</taxon>
        <taxon>Rhizobiaceae</taxon>
        <taxon>Rhizobium/Agrobacterium group</taxon>
        <taxon>Rhizobium</taxon>
    </lineage>
</organism>
<dbReference type="EMBL" id="JACIEC010000001">
    <property type="protein sequence ID" value="MBB4141863.1"/>
    <property type="molecule type" value="Genomic_DNA"/>
</dbReference>
<sequence>MTLAHFPADRRMADIRRCAQVLLNLHGEEANRYWRSQMADFSARLSRLGTSAEEVSHQAGLFMNAVQTELQRLFLEEVDQAAVDARA</sequence>
<name>A0A7W6LEK5_9HYPH</name>
<dbReference type="RefSeq" id="WP_062554205.1">
    <property type="nucleotide sequence ID" value="NZ_CP049250.1"/>
</dbReference>